<evidence type="ECO:0000256" key="2">
    <source>
        <dbReference type="ARBA" id="ARBA00012175"/>
    </source>
</evidence>
<dbReference type="OMA" id="PSYEPIG"/>
<dbReference type="EC" id="3.5.1.88" evidence="2 7"/>
<accession>A4RSE7</accession>
<dbReference type="GO" id="GO:0006412">
    <property type="term" value="P:translation"/>
    <property type="evidence" value="ECO:0007669"/>
    <property type="project" value="UniProtKB-KW"/>
</dbReference>
<dbReference type="Gramene" id="ABO94553">
    <property type="protein sequence ID" value="ABO94553"/>
    <property type="gene ID" value="OSTLU_35850"/>
</dbReference>
<dbReference type="EMBL" id="CP000582">
    <property type="protein sequence ID" value="ABO94553.1"/>
    <property type="molecule type" value="Genomic_DNA"/>
</dbReference>
<keyword evidence="5 7" id="KW-0648">Protein biosynthesis</keyword>
<dbReference type="HOGENOM" id="CLU_1017037_0_0_1"/>
<proteinExistence type="inferred from homology"/>
<keyword evidence="7" id="KW-0150">Chloroplast</keyword>
<dbReference type="PANTHER" id="PTHR10458">
    <property type="entry name" value="PEPTIDE DEFORMYLASE"/>
    <property type="match status" value="1"/>
</dbReference>
<keyword evidence="7" id="KW-0809">Transit peptide</keyword>
<reference evidence="9 10" key="1">
    <citation type="journal article" date="2007" name="Proc. Natl. Acad. Sci. U.S.A.">
        <title>The tiny eukaryote Ostreococcus provides genomic insights into the paradox of plankton speciation.</title>
        <authorList>
            <person name="Palenik B."/>
            <person name="Grimwood J."/>
            <person name="Aerts A."/>
            <person name="Rouze P."/>
            <person name="Salamov A."/>
            <person name="Putnam N."/>
            <person name="Dupont C."/>
            <person name="Jorgensen R."/>
            <person name="Derelle E."/>
            <person name="Rombauts S."/>
            <person name="Zhou K."/>
            <person name="Otillar R."/>
            <person name="Merchant S.S."/>
            <person name="Podell S."/>
            <person name="Gaasterland T."/>
            <person name="Napoli C."/>
            <person name="Gendler K."/>
            <person name="Manuell A."/>
            <person name="Tai V."/>
            <person name="Vallon O."/>
            <person name="Piganeau G."/>
            <person name="Jancek S."/>
            <person name="Heijde M."/>
            <person name="Jabbari K."/>
            <person name="Bowler C."/>
            <person name="Lohr M."/>
            <person name="Robbens S."/>
            <person name="Werner G."/>
            <person name="Dubchak I."/>
            <person name="Pazour G.J."/>
            <person name="Ren Q."/>
            <person name="Paulsen I."/>
            <person name="Delwiche C."/>
            <person name="Schmutz J."/>
            <person name="Rokhsar D."/>
            <person name="Van de Peer Y."/>
            <person name="Moreau H."/>
            <person name="Grigoriev I.V."/>
        </authorList>
    </citation>
    <scope>NUCLEOTIDE SEQUENCE [LARGE SCALE GENOMIC DNA]</scope>
    <source>
        <strain evidence="9 10">CCE9901</strain>
    </source>
</reference>
<dbReference type="InterPro" id="IPR036821">
    <property type="entry name" value="Peptide_deformylase_sf"/>
</dbReference>
<dbReference type="FunFam" id="3.90.45.10:FF:000003">
    <property type="entry name" value="Peptide deformylase"/>
    <property type="match status" value="1"/>
</dbReference>
<keyword evidence="7" id="KW-0934">Plastid</keyword>
<comment type="function">
    <text evidence="6 7">Removes the formyl group from the N-terminal Met of newly synthesized proteins.</text>
</comment>
<dbReference type="GO" id="GO:0005739">
    <property type="term" value="C:mitochondrion"/>
    <property type="evidence" value="ECO:0007669"/>
    <property type="project" value="EnsemblPlants"/>
</dbReference>
<dbReference type="OrthoDB" id="276063at2759"/>
<dbReference type="SUPFAM" id="SSF56420">
    <property type="entry name" value="Peptide deformylase"/>
    <property type="match status" value="1"/>
</dbReference>
<dbReference type="HAMAP" id="MF_00163">
    <property type="entry name" value="Pep_deformylase"/>
    <property type="match status" value="1"/>
</dbReference>
<organism evidence="9 10">
    <name type="scientific">Ostreococcus lucimarinus (strain CCE9901)</name>
    <dbReference type="NCBI Taxonomy" id="436017"/>
    <lineage>
        <taxon>Eukaryota</taxon>
        <taxon>Viridiplantae</taxon>
        <taxon>Chlorophyta</taxon>
        <taxon>Mamiellophyceae</taxon>
        <taxon>Mamiellales</taxon>
        <taxon>Bathycoccaceae</taxon>
        <taxon>Ostreococcus</taxon>
    </lineage>
</organism>
<dbReference type="GO" id="GO:0051604">
    <property type="term" value="P:protein maturation"/>
    <property type="evidence" value="ECO:0007669"/>
    <property type="project" value="EnsemblPlants"/>
</dbReference>
<evidence type="ECO:0000313" key="10">
    <source>
        <dbReference type="Proteomes" id="UP000001568"/>
    </source>
</evidence>
<dbReference type="RefSeq" id="XP_001416260.1">
    <property type="nucleotide sequence ID" value="XM_001416223.1"/>
</dbReference>
<evidence type="ECO:0000256" key="3">
    <source>
        <dbReference type="ARBA" id="ARBA00022723"/>
    </source>
</evidence>
<feature type="region of interest" description="Disordered" evidence="8">
    <location>
        <begin position="248"/>
        <end position="274"/>
    </location>
</feature>
<dbReference type="Gene3D" id="3.90.45.10">
    <property type="entry name" value="Peptide deformylase"/>
    <property type="match status" value="1"/>
</dbReference>
<dbReference type="AlphaFoldDB" id="A4RSE7"/>
<dbReference type="PRINTS" id="PR01576">
    <property type="entry name" value="PDEFORMYLASE"/>
</dbReference>
<evidence type="ECO:0000256" key="7">
    <source>
        <dbReference type="RuleBase" id="RU362111"/>
    </source>
</evidence>
<dbReference type="GeneID" id="5000243"/>
<dbReference type="InterPro" id="IPR023635">
    <property type="entry name" value="Peptide_deformylase"/>
</dbReference>
<keyword evidence="4 7" id="KW-0378">Hydrolase</keyword>
<evidence type="ECO:0000256" key="8">
    <source>
        <dbReference type="SAM" id="MobiDB-lite"/>
    </source>
</evidence>
<comment type="subcellular location">
    <subcellularLocation>
        <location evidence="7">Plastid</location>
        <location evidence="7">Chloroplast</location>
    </subcellularLocation>
</comment>
<evidence type="ECO:0000256" key="6">
    <source>
        <dbReference type="ARBA" id="ARBA00037114"/>
    </source>
</evidence>
<dbReference type="Pfam" id="PF01327">
    <property type="entry name" value="Pep_deformylase"/>
    <property type="match status" value="1"/>
</dbReference>
<comment type="similarity">
    <text evidence="1 7">Belongs to the polypeptide deformylase family.</text>
</comment>
<name>A4RSE7_OSTLU</name>
<dbReference type="PANTHER" id="PTHR10458:SF2">
    <property type="entry name" value="PEPTIDE DEFORMYLASE, MITOCHONDRIAL"/>
    <property type="match status" value="1"/>
</dbReference>
<dbReference type="KEGG" id="olu:OSTLU_35850"/>
<sequence length="274" mass="29814">MATRVRAAPTPRAAPPRRRVARRAYGTSTRDGTFVEGPGNAFGRLIDAARGARDVVQAGAPALRDVARAVDVDEIDSTEIQELIAEMLRVCRARGVGLAAPQLGARRRVVVLEDTTEGMSDETSEALAMKRREAFRAKVIVNPTLTPIGDASAAFFEGCLSVAGYRAVVRRHLRVRCRGYGGDGKPVDFEAVGWEARILQHEVDHLDGVLYTDRMESRTLRRVDLLDEPLPGDHPEFGEAVVLGESTAPVRRGPGASAAEDVEARVKARKNRKK</sequence>
<keyword evidence="10" id="KW-1185">Reference proteome</keyword>
<evidence type="ECO:0000256" key="1">
    <source>
        <dbReference type="ARBA" id="ARBA00010759"/>
    </source>
</evidence>
<evidence type="ECO:0000256" key="5">
    <source>
        <dbReference type="ARBA" id="ARBA00022917"/>
    </source>
</evidence>
<dbReference type="eggNOG" id="KOG3137">
    <property type="taxonomic scope" value="Eukaryota"/>
</dbReference>
<dbReference type="GO" id="GO:0046872">
    <property type="term" value="F:metal ion binding"/>
    <property type="evidence" value="ECO:0007669"/>
    <property type="project" value="UniProtKB-KW"/>
</dbReference>
<dbReference type="Proteomes" id="UP000001568">
    <property type="component" value="Chromosome 2"/>
</dbReference>
<dbReference type="STRING" id="436017.A4RSE7"/>
<gene>
    <name evidence="9" type="primary">PDF1A</name>
    <name evidence="9" type="ORF">OSTLU_35850</name>
</gene>
<protein>
    <recommendedName>
        <fullName evidence="2 7">Peptide deformylase</fullName>
        <ecNumber evidence="2 7">3.5.1.88</ecNumber>
    </recommendedName>
</protein>
<evidence type="ECO:0000313" key="9">
    <source>
        <dbReference type="EMBL" id="ABO94553.1"/>
    </source>
</evidence>
<keyword evidence="3 7" id="KW-0479">Metal-binding</keyword>
<dbReference type="GO" id="GO:0009507">
    <property type="term" value="C:chloroplast"/>
    <property type="evidence" value="ECO:0007669"/>
    <property type="project" value="UniProtKB-SubCell"/>
</dbReference>
<dbReference type="GO" id="GO:0042586">
    <property type="term" value="F:peptide deformylase activity"/>
    <property type="evidence" value="ECO:0007669"/>
    <property type="project" value="UniProtKB-EC"/>
</dbReference>
<comment type="catalytic activity">
    <reaction evidence="7">
        <text>N-terminal N-formyl-L-methionyl-[peptide] + H2O = N-terminal L-methionyl-[peptide] + formate</text>
        <dbReference type="Rhea" id="RHEA:24420"/>
        <dbReference type="Rhea" id="RHEA-COMP:10639"/>
        <dbReference type="Rhea" id="RHEA-COMP:10640"/>
        <dbReference type="ChEBI" id="CHEBI:15377"/>
        <dbReference type="ChEBI" id="CHEBI:15740"/>
        <dbReference type="ChEBI" id="CHEBI:49298"/>
        <dbReference type="ChEBI" id="CHEBI:64731"/>
        <dbReference type="EC" id="3.5.1.88"/>
    </reaction>
</comment>
<dbReference type="NCBIfam" id="NF001159">
    <property type="entry name" value="PRK00150.1-3"/>
    <property type="match status" value="1"/>
</dbReference>
<dbReference type="CDD" id="cd00487">
    <property type="entry name" value="Pep_deformylase"/>
    <property type="match status" value="1"/>
</dbReference>
<evidence type="ECO:0000256" key="4">
    <source>
        <dbReference type="ARBA" id="ARBA00022801"/>
    </source>
</evidence>